<dbReference type="InterPro" id="IPR007742">
    <property type="entry name" value="NosD_dom"/>
</dbReference>
<name>A0A2P7SSA1_9HYPH</name>
<dbReference type="InterPro" id="IPR006626">
    <property type="entry name" value="PbH1"/>
</dbReference>
<evidence type="ECO:0000313" key="2">
    <source>
        <dbReference type="EMBL" id="PSJ65363.1"/>
    </source>
</evidence>
<reference evidence="2 3" key="1">
    <citation type="submission" date="2018-03" db="EMBL/GenBank/DDBJ databases">
        <title>The draft genome of Mesorhizobium sp. 6GN-30.</title>
        <authorList>
            <person name="Liu L."/>
            <person name="Li L."/>
            <person name="Wang T."/>
            <person name="Zhang X."/>
            <person name="Liang L."/>
        </authorList>
    </citation>
    <scope>NUCLEOTIDE SEQUENCE [LARGE SCALE GENOMIC DNA]</scope>
    <source>
        <strain evidence="2 3">6GN30</strain>
    </source>
</reference>
<gene>
    <name evidence="2" type="ORF">C7I84_03195</name>
</gene>
<feature type="domain" description="Periplasmic copper-binding protein NosD beta helix" evidence="1">
    <location>
        <begin position="101"/>
        <end position="267"/>
    </location>
</feature>
<evidence type="ECO:0000313" key="3">
    <source>
        <dbReference type="Proteomes" id="UP000241229"/>
    </source>
</evidence>
<dbReference type="Pfam" id="PF05048">
    <property type="entry name" value="NosD"/>
    <property type="match status" value="1"/>
</dbReference>
<proteinExistence type="predicted"/>
<keyword evidence="3" id="KW-1185">Reference proteome</keyword>
<comment type="caution">
    <text evidence="2">The sequence shown here is derived from an EMBL/GenBank/DDBJ whole genome shotgun (WGS) entry which is preliminary data.</text>
</comment>
<protein>
    <recommendedName>
        <fullName evidence="1">Periplasmic copper-binding protein NosD beta helix domain-containing protein</fullName>
    </recommendedName>
</protein>
<dbReference type="AlphaFoldDB" id="A0A2P7SSA1"/>
<organism evidence="2 3">
    <name type="scientific">Kumtagia ephedrae</name>
    <dbReference type="NCBI Taxonomy" id="2116701"/>
    <lineage>
        <taxon>Bacteria</taxon>
        <taxon>Pseudomonadati</taxon>
        <taxon>Pseudomonadota</taxon>
        <taxon>Alphaproteobacteria</taxon>
        <taxon>Hyphomicrobiales</taxon>
        <taxon>Phyllobacteriaceae</taxon>
        <taxon>Kumtagia</taxon>
    </lineage>
</organism>
<dbReference type="EMBL" id="PXYK01000002">
    <property type="protein sequence ID" value="PSJ65363.1"/>
    <property type="molecule type" value="Genomic_DNA"/>
</dbReference>
<dbReference type="SMART" id="SM00710">
    <property type="entry name" value="PbH1"/>
    <property type="match status" value="4"/>
</dbReference>
<dbReference type="RefSeq" id="WP_106770703.1">
    <property type="nucleotide sequence ID" value="NZ_PXYK01000002.1"/>
</dbReference>
<evidence type="ECO:0000259" key="1">
    <source>
        <dbReference type="Pfam" id="PF05048"/>
    </source>
</evidence>
<dbReference type="Proteomes" id="UP000241229">
    <property type="component" value="Unassembled WGS sequence"/>
</dbReference>
<sequence>MRAGELVDARVRRFAAWIVLAASLLSAAVGRADTRSDELVVRLSPDGPVFSLAEAIATVERQYQGQPHVRILVEPGLYQDNTAILELSSPSIRSYTIVAENGAAVFDGSGTVLRTRDFTWLALRGQHGQATNVTIKGLTIRNYRQAILLYGSKHNYERWNGFNTISSNKFERIGLFIDLPIKSYSAIMLINSRNNLISDNTFTDVKNYNYCRGMHSIYLRTYSSWNMIRDNVFNIGCGDPIKFRDSSNYNLVIGNRFESQAGPGLVVDSYCVSKEGACRTVECPSFGNVVENSIVDSAGDGEIVPHLTRTVGPSSLSHCPTPDAVRLQDVGSTAGAPASQAGP</sequence>
<dbReference type="Gene3D" id="2.160.20.10">
    <property type="entry name" value="Single-stranded right-handed beta-helix, Pectin lyase-like"/>
    <property type="match status" value="1"/>
</dbReference>
<dbReference type="InterPro" id="IPR012334">
    <property type="entry name" value="Pectin_lyas_fold"/>
</dbReference>
<accession>A0A2P7SSA1</accession>
<dbReference type="SUPFAM" id="SSF51126">
    <property type="entry name" value="Pectin lyase-like"/>
    <property type="match status" value="1"/>
</dbReference>
<dbReference type="InterPro" id="IPR011050">
    <property type="entry name" value="Pectin_lyase_fold/virulence"/>
</dbReference>